<dbReference type="EMBL" id="SZYD01000012">
    <property type="protein sequence ID" value="KAD4585377.1"/>
    <property type="molecule type" value="Genomic_DNA"/>
</dbReference>
<protein>
    <submittedName>
        <fullName evidence="1">Uncharacterized protein</fullName>
    </submittedName>
</protein>
<comment type="caution">
    <text evidence="1">The sequence shown here is derived from an EMBL/GenBank/DDBJ whole genome shotgun (WGS) entry which is preliminary data.</text>
</comment>
<accession>A0A5N6NDP5</accession>
<dbReference type="Proteomes" id="UP000326396">
    <property type="component" value="Linkage Group LG2"/>
</dbReference>
<dbReference type="InterPro" id="IPR027417">
    <property type="entry name" value="P-loop_NTPase"/>
</dbReference>
<proteinExistence type="predicted"/>
<evidence type="ECO:0000313" key="2">
    <source>
        <dbReference type="Proteomes" id="UP000326396"/>
    </source>
</evidence>
<keyword evidence="2" id="KW-1185">Reference proteome</keyword>
<dbReference type="Gene3D" id="3.40.50.300">
    <property type="entry name" value="P-loop containing nucleotide triphosphate hydrolases"/>
    <property type="match status" value="1"/>
</dbReference>
<name>A0A5N6NDP5_9ASTR</name>
<dbReference type="AlphaFoldDB" id="A0A5N6NDP5"/>
<sequence>MLTPPTKYEVAESEYEVSEGKYEARDNMAVILGQDDEIRRCIQILSRRTKHNPVVVGAKFEGVKCSYGRVDIMRSFRAKSYWSEMFIND</sequence>
<gene>
    <name evidence="1" type="ORF">E3N88_22978</name>
</gene>
<reference evidence="1 2" key="1">
    <citation type="submission" date="2019-05" db="EMBL/GenBank/DDBJ databases">
        <title>Mikania micrantha, genome provides insights into the molecular mechanism of rapid growth.</title>
        <authorList>
            <person name="Liu B."/>
        </authorList>
    </citation>
    <scope>NUCLEOTIDE SEQUENCE [LARGE SCALE GENOMIC DNA]</scope>
    <source>
        <strain evidence="1">NLD-2019</strain>
        <tissue evidence="1">Leaf</tissue>
    </source>
</reference>
<dbReference type="OrthoDB" id="1727168at2759"/>
<organism evidence="1 2">
    <name type="scientific">Mikania micrantha</name>
    <name type="common">bitter vine</name>
    <dbReference type="NCBI Taxonomy" id="192012"/>
    <lineage>
        <taxon>Eukaryota</taxon>
        <taxon>Viridiplantae</taxon>
        <taxon>Streptophyta</taxon>
        <taxon>Embryophyta</taxon>
        <taxon>Tracheophyta</taxon>
        <taxon>Spermatophyta</taxon>
        <taxon>Magnoliopsida</taxon>
        <taxon>eudicotyledons</taxon>
        <taxon>Gunneridae</taxon>
        <taxon>Pentapetalae</taxon>
        <taxon>asterids</taxon>
        <taxon>campanulids</taxon>
        <taxon>Asterales</taxon>
        <taxon>Asteraceae</taxon>
        <taxon>Asteroideae</taxon>
        <taxon>Heliantheae alliance</taxon>
        <taxon>Eupatorieae</taxon>
        <taxon>Mikania</taxon>
    </lineage>
</organism>
<evidence type="ECO:0000313" key="1">
    <source>
        <dbReference type="EMBL" id="KAD4585377.1"/>
    </source>
</evidence>